<dbReference type="Gene3D" id="3.30.30.80">
    <property type="entry name" value="probable RNA-binding protein from clostridium symbiosum atcc 14940"/>
    <property type="match status" value="1"/>
</dbReference>
<sequence length="206" mass="23526">MEGVEKTAKTVDEAVSLALAQLGISREEAEIEVLEEPSRGFLGLLGSRPARVRVRVKDTPSRRAKELLDKLLGAMNLPVDMAIEEKENNVFIDIEGRDVGILIGRRGETLDALQYLLNLYVNKNKSQRCKVFLDVEGYRRRREETLQRLALKLAEKAKQRGRNVVLEPMTSHERRIIHTALQGRDDIYTYSEGEEPYRKIIISPKK</sequence>
<keyword evidence="3 6" id="KW-0133">Cell shape</keyword>
<comment type="subunit">
    <text evidence="6">Forms a complex with KhpA.</text>
</comment>
<evidence type="ECO:0000256" key="1">
    <source>
        <dbReference type="ARBA" id="ARBA00022490"/>
    </source>
</evidence>
<proteinExistence type="inferred from homology"/>
<feature type="domain" description="R3H" evidence="7">
    <location>
        <begin position="140"/>
        <end position="206"/>
    </location>
</feature>
<comment type="similarity">
    <text evidence="6">Belongs to the KhpB RNA-binding protein family.</text>
</comment>
<dbReference type="CDD" id="cd02414">
    <property type="entry name" value="KH-II_Jag"/>
    <property type="match status" value="1"/>
</dbReference>
<feature type="region of interest" description="Jag_N domain" evidence="6">
    <location>
        <begin position="5"/>
        <end position="55"/>
    </location>
</feature>
<accession>A0ABU0AY38</accession>
<dbReference type="HAMAP" id="MF_00867">
    <property type="entry name" value="KhpB"/>
    <property type="match status" value="1"/>
</dbReference>
<keyword evidence="9" id="KW-1185">Reference proteome</keyword>
<evidence type="ECO:0000256" key="5">
    <source>
        <dbReference type="ARBA" id="ARBA00023316"/>
    </source>
</evidence>
<dbReference type="InterPro" id="IPR036867">
    <property type="entry name" value="R3H_dom_sf"/>
</dbReference>
<evidence type="ECO:0000256" key="2">
    <source>
        <dbReference type="ARBA" id="ARBA00022884"/>
    </source>
</evidence>
<dbReference type="EMBL" id="JAUSUX010000001">
    <property type="protein sequence ID" value="MDQ0284920.1"/>
    <property type="molecule type" value="Genomic_DNA"/>
</dbReference>
<dbReference type="SMART" id="SM01245">
    <property type="entry name" value="Jag_N"/>
    <property type="match status" value="1"/>
</dbReference>
<dbReference type="Gene3D" id="3.30.1370.50">
    <property type="entry name" value="R3H-like domain"/>
    <property type="match status" value="1"/>
</dbReference>
<dbReference type="PANTHER" id="PTHR35800:SF1">
    <property type="entry name" value="RNA-BINDING PROTEIN KHPB"/>
    <property type="match status" value="1"/>
</dbReference>
<dbReference type="Proteomes" id="UP001225644">
    <property type="component" value="Unassembled WGS sequence"/>
</dbReference>
<evidence type="ECO:0000313" key="9">
    <source>
        <dbReference type="Proteomes" id="UP001225644"/>
    </source>
</evidence>
<dbReference type="InterPro" id="IPR038247">
    <property type="entry name" value="Jag_N_dom_sf"/>
</dbReference>
<comment type="subcellular location">
    <subcellularLocation>
        <location evidence="6">Cytoplasm</location>
    </subcellularLocation>
</comment>
<dbReference type="InterPro" id="IPR039247">
    <property type="entry name" value="KhpB"/>
</dbReference>
<dbReference type="SUPFAM" id="SSF82708">
    <property type="entry name" value="R3H domain"/>
    <property type="match status" value="1"/>
</dbReference>
<protein>
    <recommendedName>
        <fullName evidence="6">RNA-binding protein KhpB</fullName>
    </recommendedName>
    <alternativeName>
        <fullName evidence="6">RNA-binding protein EloR</fullName>
    </alternativeName>
</protein>
<dbReference type="SMART" id="SM00393">
    <property type="entry name" value="R3H"/>
    <property type="match status" value="1"/>
</dbReference>
<keyword evidence="5 6" id="KW-0961">Cell wall biogenesis/degradation</keyword>
<dbReference type="InterPro" id="IPR038008">
    <property type="entry name" value="Jag_KH"/>
</dbReference>
<dbReference type="Pfam" id="PF14804">
    <property type="entry name" value="Jag_N"/>
    <property type="match status" value="1"/>
</dbReference>
<dbReference type="InterPro" id="IPR001374">
    <property type="entry name" value="R3H_dom"/>
</dbReference>
<evidence type="ECO:0000259" key="7">
    <source>
        <dbReference type="PROSITE" id="PS51061"/>
    </source>
</evidence>
<keyword evidence="1 6" id="KW-0963">Cytoplasm</keyword>
<dbReference type="Gene3D" id="3.30.300.20">
    <property type="match status" value="1"/>
</dbReference>
<comment type="caution">
    <text evidence="8">The sequence shown here is derived from an EMBL/GenBank/DDBJ whole genome shotgun (WGS) entry which is preliminary data.</text>
</comment>
<dbReference type="InterPro" id="IPR032782">
    <property type="entry name" value="KhpB_N"/>
</dbReference>
<evidence type="ECO:0000256" key="6">
    <source>
        <dbReference type="HAMAP-Rule" id="MF_00867"/>
    </source>
</evidence>
<dbReference type="InterPro" id="IPR015946">
    <property type="entry name" value="KH_dom-like_a/b"/>
</dbReference>
<dbReference type="PROSITE" id="PS51061">
    <property type="entry name" value="R3H"/>
    <property type="match status" value="1"/>
</dbReference>
<comment type="domain">
    <text evidence="6">Has an N-terminal Jag-N domain and 2 RNA-binding domains (KH and R3H).</text>
</comment>
<dbReference type="NCBIfam" id="NF041568">
    <property type="entry name" value="Jag_EloR"/>
    <property type="match status" value="1"/>
</dbReference>
<dbReference type="Pfam" id="PF13083">
    <property type="entry name" value="KH_KhpA-B"/>
    <property type="match status" value="1"/>
</dbReference>
<dbReference type="RefSeq" id="WP_307398705.1">
    <property type="nucleotide sequence ID" value="NZ_JAUSUX010000001.1"/>
</dbReference>
<evidence type="ECO:0000313" key="8">
    <source>
        <dbReference type="EMBL" id="MDQ0284920.1"/>
    </source>
</evidence>
<keyword evidence="2 6" id="KW-0694">RNA-binding</keyword>
<reference evidence="8 9" key="1">
    <citation type="submission" date="2023-07" db="EMBL/GenBank/DDBJ databases">
        <title>Genomic Encyclopedia of Type Strains, Phase IV (KMG-IV): sequencing the most valuable type-strain genomes for metagenomic binning, comparative biology and taxonomic classification.</title>
        <authorList>
            <person name="Goeker M."/>
        </authorList>
    </citation>
    <scope>NUCLEOTIDE SEQUENCE [LARGE SCALE GENOMIC DNA]</scope>
    <source>
        <strain evidence="8 9">DSM 12396</strain>
    </source>
</reference>
<dbReference type="Pfam" id="PF01424">
    <property type="entry name" value="R3H"/>
    <property type="match status" value="1"/>
</dbReference>
<evidence type="ECO:0000256" key="3">
    <source>
        <dbReference type="ARBA" id="ARBA00022960"/>
    </source>
</evidence>
<name>A0ABU0AY38_9FIRM</name>
<keyword evidence="4 6" id="KW-0143">Chaperone</keyword>
<gene>
    <name evidence="6" type="primary">khpB</name>
    <name evidence="6" type="synonym">eloR</name>
    <name evidence="8" type="ORF">J2Z49_000010</name>
</gene>
<evidence type="ECO:0000256" key="4">
    <source>
        <dbReference type="ARBA" id="ARBA00023186"/>
    </source>
</evidence>
<comment type="function">
    <text evidence="6">A probable RNA chaperone. Forms a complex with KhpA which binds to cellular RNA and controls its expression. Plays a role in peptidoglycan (PG) homeostasis and cell length regulation.</text>
</comment>
<organism evidence="8 9">
    <name type="scientific">Desulfofundulus luciae</name>
    <dbReference type="NCBI Taxonomy" id="74702"/>
    <lineage>
        <taxon>Bacteria</taxon>
        <taxon>Bacillati</taxon>
        <taxon>Bacillota</taxon>
        <taxon>Clostridia</taxon>
        <taxon>Eubacteriales</taxon>
        <taxon>Peptococcaceae</taxon>
        <taxon>Desulfofundulus</taxon>
    </lineage>
</organism>
<dbReference type="InterPro" id="IPR034079">
    <property type="entry name" value="R3H_KhpB"/>
</dbReference>
<dbReference type="CDD" id="cd02644">
    <property type="entry name" value="R3H_jag"/>
    <property type="match status" value="1"/>
</dbReference>
<dbReference type="PANTHER" id="PTHR35800">
    <property type="entry name" value="PROTEIN JAG"/>
    <property type="match status" value="1"/>
</dbReference>